<keyword evidence="1 4" id="KW-0489">Methyltransferase</keyword>
<accession>A0A3A6Q130</accession>
<dbReference type="EMBL" id="QKNY01000001">
    <property type="protein sequence ID" value="RJX45203.1"/>
    <property type="molecule type" value="Genomic_DNA"/>
</dbReference>
<dbReference type="AlphaFoldDB" id="A0A3A6Q130"/>
<organism evidence="4 5">
    <name type="scientific">Halonotius aquaticus</name>
    <dbReference type="NCBI Taxonomy" id="2216978"/>
    <lineage>
        <taxon>Archaea</taxon>
        <taxon>Methanobacteriati</taxon>
        <taxon>Methanobacteriota</taxon>
        <taxon>Stenosarchaea group</taxon>
        <taxon>Halobacteria</taxon>
        <taxon>Halobacteriales</taxon>
        <taxon>Haloferacaceae</taxon>
        <taxon>Halonotius</taxon>
    </lineage>
</organism>
<dbReference type="Proteomes" id="UP000276588">
    <property type="component" value="Unassembled WGS sequence"/>
</dbReference>
<reference evidence="4 5" key="1">
    <citation type="submission" date="2018-06" db="EMBL/GenBank/DDBJ databases">
        <title>Halonotius sp. F13-13 a new haloarchaeeon isolated from a solar saltern from Isla Cristina, Huelva, Spain.</title>
        <authorList>
            <person name="Duran-Viseras A."/>
            <person name="Sanchez-Porro C."/>
            <person name="Ventosa A."/>
        </authorList>
    </citation>
    <scope>NUCLEOTIDE SEQUENCE [LARGE SCALE GENOMIC DNA]</scope>
    <source>
        <strain evidence="4 5">F13-13</strain>
    </source>
</reference>
<feature type="domain" description="Methyltransferase" evidence="3">
    <location>
        <begin position="43"/>
        <end position="132"/>
    </location>
</feature>
<sequence>MTDSESTVTNKWDGRKYDATCEFVHDAASDLVDVLDPKPTERVLDVGCGTGHLTDAIRERGATAVGVDAAESMIAEARAQYPDCEFVHADARTYAPDRTFDAVFSNAALHWIPETDQDTLLQTIADTLAPTGRFVAECGGVGNVAAITNAVEAALADRGYEITHPWYFPSVGEYASRLETHGFEVRRAELFDRPTTLEHGERGLREWLGTFGDHFFGPLSPAEQDAVLTDIEATLRDDLFHDGSWIADYRRLRFIAVRE</sequence>
<evidence type="ECO:0000313" key="4">
    <source>
        <dbReference type="EMBL" id="RJX45203.1"/>
    </source>
</evidence>
<name>A0A3A6Q130_9EURY</name>
<dbReference type="SUPFAM" id="SSF53335">
    <property type="entry name" value="S-adenosyl-L-methionine-dependent methyltransferases"/>
    <property type="match status" value="1"/>
</dbReference>
<dbReference type="OrthoDB" id="11691at2157"/>
<dbReference type="GO" id="GO:0032259">
    <property type="term" value="P:methylation"/>
    <property type="evidence" value="ECO:0007669"/>
    <property type="project" value="UniProtKB-KW"/>
</dbReference>
<protein>
    <submittedName>
        <fullName evidence="4">SAM-dependent methyltransferase</fullName>
    </submittedName>
</protein>
<dbReference type="Gene3D" id="3.40.50.150">
    <property type="entry name" value="Vaccinia Virus protein VP39"/>
    <property type="match status" value="1"/>
</dbReference>
<dbReference type="Pfam" id="PF13649">
    <property type="entry name" value="Methyltransf_25"/>
    <property type="match status" value="1"/>
</dbReference>
<evidence type="ECO:0000313" key="5">
    <source>
        <dbReference type="Proteomes" id="UP000276588"/>
    </source>
</evidence>
<dbReference type="PANTHER" id="PTHR43861:SF1">
    <property type="entry name" value="TRANS-ACONITATE 2-METHYLTRANSFERASE"/>
    <property type="match status" value="1"/>
</dbReference>
<dbReference type="CDD" id="cd02440">
    <property type="entry name" value="AdoMet_MTases"/>
    <property type="match status" value="1"/>
</dbReference>
<evidence type="ECO:0000256" key="1">
    <source>
        <dbReference type="ARBA" id="ARBA00022603"/>
    </source>
</evidence>
<dbReference type="PANTHER" id="PTHR43861">
    <property type="entry name" value="TRANS-ACONITATE 2-METHYLTRANSFERASE-RELATED"/>
    <property type="match status" value="1"/>
</dbReference>
<evidence type="ECO:0000256" key="2">
    <source>
        <dbReference type="ARBA" id="ARBA00022679"/>
    </source>
</evidence>
<gene>
    <name evidence="4" type="ORF">DM826_00460</name>
</gene>
<dbReference type="InterPro" id="IPR041698">
    <property type="entry name" value="Methyltransf_25"/>
</dbReference>
<proteinExistence type="predicted"/>
<keyword evidence="5" id="KW-1185">Reference proteome</keyword>
<dbReference type="GO" id="GO:0008168">
    <property type="term" value="F:methyltransferase activity"/>
    <property type="evidence" value="ECO:0007669"/>
    <property type="project" value="UniProtKB-KW"/>
</dbReference>
<keyword evidence="2 4" id="KW-0808">Transferase</keyword>
<comment type="caution">
    <text evidence="4">The sequence shown here is derived from an EMBL/GenBank/DDBJ whole genome shotgun (WGS) entry which is preliminary data.</text>
</comment>
<dbReference type="InterPro" id="IPR029063">
    <property type="entry name" value="SAM-dependent_MTases_sf"/>
</dbReference>
<evidence type="ECO:0000259" key="3">
    <source>
        <dbReference type="Pfam" id="PF13649"/>
    </source>
</evidence>
<dbReference type="RefSeq" id="WP_120100120.1">
    <property type="nucleotide sequence ID" value="NZ_QKNY01000001.1"/>
</dbReference>